<dbReference type="PANTHER" id="PTHR45650:SF3">
    <property type="entry name" value="OS01G0748500 PROTEIN"/>
    <property type="match status" value="1"/>
</dbReference>
<protein>
    <recommendedName>
        <fullName evidence="11">GDSL esterase/lipase</fullName>
    </recommendedName>
</protein>
<dbReference type="Pfam" id="PF00657">
    <property type="entry name" value="Lipase_GDSL"/>
    <property type="match status" value="1"/>
</dbReference>
<dbReference type="CDD" id="cd01837">
    <property type="entry name" value="SGNH_plant_lipase_like"/>
    <property type="match status" value="1"/>
</dbReference>
<dbReference type="InterPro" id="IPR035669">
    <property type="entry name" value="SGNH_plant_lipase-like"/>
</dbReference>
<dbReference type="AlphaFoldDB" id="A0AA39RSK5"/>
<evidence type="ECO:0000313" key="9">
    <source>
        <dbReference type="EMBL" id="KAK0579502.1"/>
    </source>
</evidence>
<keyword evidence="7" id="KW-0443">Lipid metabolism</keyword>
<feature type="chain" id="PRO_5041235453" description="GDSL esterase/lipase" evidence="8">
    <location>
        <begin position="28"/>
        <end position="508"/>
    </location>
</feature>
<reference evidence="9" key="2">
    <citation type="submission" date="2023-06" db="EMBL/GenBank/DDBJ databases">
        <authorList>
            <person name="Swenson N.G."/>
            <person name="Wegrzyn J.L."/>
            <person name="Mcevoy S.L."/>
        </authorList>
    </citation>
    <scope>NUCLEOTIDE SEQUENCE</scope>
    <source>
        <strain evidence="9">NS2018</strain>
        <tissue evidence="9">Leaf</tissue>
    </source>
</reference>
<evidence type="ECO:0000256" key="7">
    <source>
        <dbReference type="ARBA" id="ARBA00023098"/>
    </source>
</evidence>
<evidence type="ECO:0000256" key="5">
    <source>
        <dbReference type="ARBA" id="ARBA00022801"/>
    </source>
</evidence>
<comment type="subcellular location">
    <subcellularLocation>
        <location evidence="1">Secreted</location>
    </subcellularLocation>
</comment>
<keyword evidence="5" id="KW-0378">Hydrolase</keyword>
<keyword evidence="3" id="KW-0964">Secreted</keyword>
<keyword evidence="4 8" id="KW-0732">Signal</keyword>
<dbReference type="Proteomes" id="UP001168877">
    <property type="component" value="Unassembled WGS sequence"/>
</dbReference>
<evidence type="ECO:0000256" key="6">
    <source>
        <dbReference type="ARBA" id="ARBA00022963"/>
    </source>
</evidence>
<name>A0AA39RSK5_ACESA</name>
<evidence type="ECO:0000256" key="1">
    <source>
        <dbReference type="ARBA" id="ARBA00004613"/>
    </source>
</evidence>
<gene>
    <name evidence="9" type="ORF">LWI29_027217</name>
</gene>
<proteinExistence type="inferred from homology"/>
<dbReference type="GO" id="GO:0016042">
    <property type="term" value="P:lipid catabolic process"/>
    <property type="evidence" value="ECO:0007669"/>
    <property type="project" value="UniProtKB-KW"/>
</dbReference>
<dbReference type="PANTHER" id="PTHR45650">
    <property type="entry name" value="GDSL-LIKE LIPASE/ACYLHYDROLASE-RELATED"/>
    <property type="match status" value="1"/>
</dbReference>
<dbReference type="EMBL" id="JAUESC010000385">
    <property type="protein sequence ID" value="KAK0579502.1"/>
    <property type="molecule type" value="Genomic_DNA"/>
</dbReference>
<evidence type="ECO:0000256" key="8">
    <source>
        <dbReference type="SAM" id="SignalP"/>
    </source>
</evidence>
<comment type="similarity">
    <text evidence="2">Belongs to the 'GDSL' lipolytic enzyme family.</text>
</comment>
<dbReference type="Gene3D" id="3.40.50.1110">
    <property type="entry name" value="SGNH hydrolase"/>
    <property type="match status" value="1"/>
</dbReference>
<dbReference type="InterPro" id="IPR036514">
    <property type="entry name" value="SGNH_hydro_sf"/>
</dbReference>
<reference evidence="9" key="1">
    <citation type="journal article" date="2022" name="Plant J.">
        <title>Strategies of tolerance reflected in two North American maple genomes.</title>
        <authorList>
            <person name="McEvoy S.L."/>
            <person name="Sezen U.U."/>
            <person name="Trouern-Trend A."/>
            <person name="McMahon S.M."/>
            <person name="Schaberg P.G."/>
            <person name="Yang J."/>
            <person name="Wegrzyn J.L."/>
            <person name="Swenson N.G."/>
        </authorList>
    </citation>
    <scope>NUCLEOTIDE SEQUENCE</scope>
    <source>
        <strain evidence="9">NS2018</strain>
    </source>
</reference>
<evidence type="ECO:0000313" key="10">
    <source>
        <dbReference type="Proteomes" id="UP001168877"/>
    </source>
</evidence>
<dbReference type="InterPro" id="IPR001087">
    <property type="entry name" value="GDSL"/>
</dbReference>
<evidence type="ECO:0008006" key="11">
    <source>
        <dbReference type="Google" id="ProtNLM"/>
    </source>
</evidence>
<dbReference type="GO" id="GO:0016788">
    <property type="term" value="F:hydrolase activity, acting on ester bonds"/>
    <property type="evidence" value="ECO:0007669"/>
    <property type="project" value="InterPro"/>
</dbReference>
<organism evidence="9 10">
    <name type="scientific">Acer saccharum</name>
    <name type="common">Sugar maple</name>
    <dbReference type="NCBI Taxonomy" id="4024"/>
    <lineage>
        <taxon>Eukaryota</taxon>
        <taxon>Viridiplantae</taxon>
        <taxon>Streptophyta</taxon>
        <taxon>Embryophyta</taxon>
        <taxon>Tracheophyta</taxon>
        <taxon>Spermatophyta</taxon>
        <taxon>Magnoliopsida</taxon>
        <taxon>eudicotyledons</taxon>
        <taxon>Gunneridae</taxon>
        <taxon>Pentapetalae</taxon>
        <taxon>rosids</taxon>
        <taxon>malvids</taxon>
        <taxon>Sapindales</taxon>
        <taxon>Sapindaceae</taxon>
        <taxon>Hippocastanoideae</taxon>
        <taxon>Acereae</taxon>
        <taxon>Acer</taxon>
    </lineage>
</organism>
<evidence type="ECO:0000256" key="4">
    <source>
        <dbReference type="ARBA" id="ARBA00022729"/>
    </source>
</evidence>
<keyword evidence="6" id="KW-0442">Lipid degradation</keyword>
<dbReference type="GO" id="GO:0005576">
    <property type="term" value="C:extracellular region"/>
    <property type="evidence" value="ECO:0007669"/>
    <property type="project" value="UniProtKB-SubCell"/>
</dbReference>
<sequence length="508" mass="56874">MAKMRPPCATVLILILVISSAPQPSQSSFNQYSNLLSLFDSLLKRVANLRAERGDISGSNRVKLISQKLERGLELEFVELAWSVGSLGWESWNYMRNQEWREQPELYGAVSDLNELMRCLSELMRVDSEMGRATWFHQNYGNILSVSKRLFARLLKVFTQSGAVREVVETVEIEVVEGGLLRDCLEVGSNDLKGLIQVFKDLILQYSPSPSIAWSLSVGVAKLGLVVSSELLGFDDYISPYSTASGQDILRGVNYASAAAGIREETGQQLGARISFRGQVQNYRNTVQQVVSLLGDEDSAADYLSKCIYSIGLGSNDYLNNYFMPLYYSSSRQYTPEQWADLLIQEYTRQLSSLYDYGARKFVLIGVGQIGCSPNELAQNSPDGRTCVQRMNSANEIFNNKLKALVDQFNKNRSDAKFIYVNVYGIFQDIITNPSQYGFTVTNTGCCGVGRNNGQITCLPQQTPCQNRRQYVFWDAFHPTEAANAVLGRRSYSGSDCYPMDIQQLAQL</sequence>
<dbReference type="InterPro" id="IPR051238">
    <property type="entry name" value="GDSL_esterase/lipase"/>
</dbReference>
<dbReference type="SUPFAM" id="SSF52266">
    <property type="entry name" value="SGNH hydrolase"/>
    <property type="match status" value="1"/>
</dbReference>
<evidence type="ECO:0000256" key="3">
    <source>
        <dbReference type="ARBA" id="ARBA00022525"/>
    </source>
</evidence>
<feature type="signal peptide" evidence="8">
    <location>
        <begin position="1"/>
        <end position="27"/>
    </location>
</feature>
<keyword evidence="10" id="KW-1185">Reference proteome</keyword>
<comment type="caution">
    <text evidence="9">The sequence shown here is derived from an EMBL/GenBank/DDBJ whole genome shotgun (WGS) entry which is preliminary data.</text>
</comment>
<evidence type="ECO:0000256" key="2">
    <source>
        <dbReference type="ARBA" id="ARBA00008668"/>
    </source>
</evidence>
<accession>A0AA39RSK5</accession>